<evidence type="ECO:0000256" key="1">
    <source>
        <dbReference type="SAM" id="Phobius"/>
    </source>
</evidence>
<dbReference type="InterPro" id="IPR011009">
    <property type="entry name" value="Kinase-like_dom_sf"/>
</dbReference>
<dbReference type="GO" id="GO:0005524">
    <property type="term" value="F:ATP binding"/>
    <property type="evidence" value="ECO:0007669"/>
    <property type="project" value="InterPro"/>
</dbReference>
<keyword evidence="1" id="KW-0472">Membrane</keyword>
<dbReference type="SUPFAM" id="SSF56112">
    <property type="entry name" value="Protein kinase-like (PK-like)"/>
    <property type="match status" value="1"/>
</dbReference>
<keyword evidence="1" id="KW-0812">Transmembrane</keyword>
<gene>
    <name evidence="3" type="ORF">FHS48_000970</name>
</gene>
<dbReference type="AlphaFoldDB" id="A0A7X0DL21"/>
<dbReference type="Gene3D" id="1.10.510.10">
    <property type="entry name" value="Transferase(Phosphotransferase) domain 1"/>
    <property type="match status" value="1"/>
</dbReference>
<dbReference type="GO" id="GO:0004672">
    <property type="term" value="F:protein kinase activity"/>
    <property type="evidence" value="ECO:0007669"/>
    <property type="project" value="InterPro"/>
</dbReference>
<dbReference type="PROSITE" id="PS50011">
    <property type="entry name" value="PROTEIN_KINASE_DOM"/>
    <property type="match status" value="1"/>
</dbReference>
<organism evidence="3 4">
    <name type="scientific">Novispirillum itersonii</name>
    <name type="common">Aquaspirillum itersonii</name>
    <dbReference type="NCBI Taxonomy" id="189"/>
    <lineage>
        <taxon>Bacteria</taxon>
        <taxon>Pseudomonadati</taxon>
        <taxon>Pseudomonadota</taxon>
        <taxon>Alphaproteobacteria</taxon>
        <taxon>Rhodospirillales</taxon>
        <taxon>Novispirillaceae</taxon>
        <taxon>Novispirillum</taxon>
    </lineage>
</organism>
<evidence type="ECO:0000313" key="3">
    <source>
        <dbReference type="EMBL" id="MBB6209568.1"/>
    </source>
</evidence>
<comment type="caution">
    <text evidence="3">The sequence shown here is derived from an EMBL/GenBank/DDBJ whole genome shotgun (WGS) entry which is preliminary data.</text>
</comment>
<sequence length="672" mass="74732">MSNEAPITAGGAVILRERFEIDPAKPINDLSMPQALAFACVDKRGAGRSLYALICRHDLPIRMGAMRAMKGVQAAGVLTLVEYGIIDWPLVGRKVMAVVYERPGGPKVLPKPGGKFEPVAEILFPKKVLRPLFNALNEMSQRGVIHRAIRLDNLYWSDPGKDHVVLGDYTTSPPGYDNPALYEPLELAMANPEGRGQTSVKDDLYALGMVSIGLLNGRDFPVQGQSAPEVVASKLAQSTYANYATESRVPLNLLELLRGLLCDDTRDRWKLEDLDLWLNGRRVTPIQPKPAKRSQRAFKFEGKDYFSVRELANAMSRHWDAAIPVVMDGRVEIWLRRGLEDNELADVVASVIRVAQATGDQRQVGDLALARVLLVLDPRAPIRYREVRVTLDGFGTALATASMQKKALRPYAEILARDMAKHWVGAQGYHNTELAHYESQFKDLAGNLSTPMMGWGIERCLYELNETLHCQSPLIEAEFVSDIRELLPALDRAAQKLDPKTKPVDRHIAAYIGVKWQRDTKVQFRTMAEQDPIRATLGMVSLLAVLQWRLGPPALHGLCGWVGGQLGPLINSYNSREKRKELEKEIPKLVRKGSLPDLYNLLDNQEERLKDAEGFAWARAEYAAAEQQLKAAEQGRTVIDGRAALQGQQAAAVMATCIALLTVTVLLFMKVW</sequence>
<name>A0A7X0DL21_NOVIT</name>
<protein>
    <recommendedName>
        <fullName evidence="2">Protein kinase domain-containing protein</fullName>
    </recommendedName>
</protein>
<evidence type="ECO:0000259" key="2">
    <source>
        <dbReference type="PROSITE" id="PS50011"/>
    </source>
</evidence>
<dbReference type="Proteomes" id="UP000544872">
    <property type="component" value="Unassembled WGS sequence"/>
</dbReference>
<dbReference type="RefSeq" id="WP_184261939.1">
    <property type="nucleotide sequence ID" value="NZ_JACIIX010000002.1"/>
</dbReference>
<feature type="transmembrane region" description="Helical" evidence="1">
    <location>
        <begin position="650"/>
        <end position="669"/>
    </location>
</feature>
<keyword evidence="1" id="KW-1133">Transmembrane helix</keyword>
<keyword evidence="4" id="KW-1185">Reference proteome</keyword>
<dbReference type="EMBL" id="JACIIX010000002">
    <property type="protein sequence ID" value="MBB6209568.1"/>
    <property type="molecule type" value="Genomic_DNA"/>
</dbReference>
<feature type="domain" description="Protein kinase" evidence="2">
    <location>
        <begin position="1"/>
        <end position="278"/>
    </location>
</feature>
<accession>A0A7X0DL21</accession>
<dbReference type="InterPro" id="IPR000719">
    <property type="entry name" value="Prot_kinase_dom"/>
</dbReference>
<reference evidence="3 4" key="1">
    <citation type="submission" date="2020-08" db="EMBL/GenBank/DDBJ databases">
        <title>Genomic Encyclopedia of Type Strains, Phase IV (KMG-IV): sequencing the most valuable type-strain genomes for metagenomic binning, comparative biology and taxonomic classification.</title>
        <authorList>
            <person name="Goeker M."/>
        </authorList>
    </citation>
    <scope>NUCLEOTIDE SEQUENCE [LARGE SCALE GENOMIC DNA]</scope>
    <source>
        <strain evidence="3 4">DSM 11590</strain>
    </source>
</reference>
<evidence type="ECO:0000313" key="4">
    <source>
        <dbReference type="Proteomes" id="UP000544872"/>
    </source>
</evidence>
<proteinExistence type="predicted"/>